<name>A0A0C3NIH2_PHLG1</name>
<dbReference type="SMART" id="SM00355">
    <property type="entry name" value="ZnF_C2H2"/>
    <property type="match status" value="2"/>
</dbReference>
<evidence type="ECO:0000256" key="1">
    <source>
        <dbReference type="ARBA" id="ARBA00004123"/>
    </source>
</evidence>
<evidence type="ECO:0000256" key="4">
    <source>
        <dbReference type="ARBA" id="ARBA00022771"/>
    </source>
</evidence>
<dbReference type="SUPFAM" id="SSF57667">
    <property type="entry name" value="beta-beta-alpha zinc fingers"/>
    <property type="match status" value="1"/>
</dbReference>
<dbReference type="GO" id="GO:0000978">
    <property type="term" value="F:RNA polymerase II cis-regulatory region sequence-specific DNA binding"/>
    <property type="evidence" value="ECO:0007669"/>
    <property type="project" value="TreeGrafter"/>
</dbReference>
<evidence type="ECO:0000256" key="2">
    <source>
        <dbReference type="ARBA" id="ARBA00022723"/>
    </source>
</evidence>
<feature type="region of interest" description="Disordered" evidence="11">
    <location>
        <begin position="64"/>
        <end position="90"/>
    </location>
</feature>
<dbReference type="HOGENOM" id="CLU_1434919_0_0_1"/>
<sequence length="189" mass="20623">MTPLAKRSFSSIRRQLKRAAVVFSIIEPSHSQMETFLPPLDLCAFLGPFGGKVYKAVRDEFSAAESPTGSTVSSPVLGGSRHPASRTCSRDSSCGGSGPFVGHSLPHSPPPGLALLDDTASNSKKRYQCEVCYRRFERPSSLETHMNSHTGARPHICPLPGCTKAFTTRSNMQRHFRSHDPRPLPYSPA</sequence>
<proteinExistence type="predicted"/>
<dbReference type="GO" id="GO:0000981">
    <property type="term" value="F:DNA-binding transcription factor activity, RNA polymerase II-specific"/>
    <property type="evidence" value="ECO:0007669"/>
    <property type="project" value="TreeGrafter"/>
</dbReference>
<dbReference type="PROSITE" id="PS00028">
    <property type="entry name" value="ZINC_FINGER_C2H2_1"/>
    <property type="match status" value="2"/>
</dbReference>
<keyword evidence="4 10" id="KW-0863">Zinc-finger</keyword>
<comment type="subcellular location">
    <subcellularLocation>
        <location evidence="1">Nucleus</location>
    </subcellularLocation>
</comment>
<feature type="domain" description="C2H2-type" evidence="12">
    <location>
        <begin position="127"/>
        <end position="154"/>
    </location>
</feature>
<evidence type="ECO:0000256" key="5">
    <source>
        <dbReference type="ARBA" id="ARBA00022833"/>
    </source>
</evidence>
<keyword evidence="14" id="KW-1185">Reference proteome</keyword>
<dbReference type="AlphaFoldDB" id="A0A0C3NIH2"/>
<evidence type="ECO:0000256" key="7">
    <source>
        <dbReference type="ARBA" id="ARBA00023125"/>
    </source>
</evidence>
<feature type="domain" description="C2H2-type" evidence="12">
    <location>
        <begin position="155"/>
        <end position="179"/>
    </location>
</feature>
<dbReference type="GO" id="GO:0000785">
    <property type="term" value="C:chromatin"/>
    <property type="evidence" value="ECO:0007669"/>
    <property type="project" value="TreeGrafter"/>
</dbReference>
<dbReference type="PANTHER" id="PTHR14003:SF19">
    <property type="entry name" value="YY2 TRANSCRIPTION FACTOR"/>
    <property type="match status" value="1"/>
</dbReference>
<feature type="compositionally biased region" description="Polar residues" evidence="11">
    <location>
        <begin position="65"/>
        <end position="74"/>
    </location>
</feature>
<dbReference type="STRING" id="745531.A0A0C3NIH2"/>
<keyword evidence="9" id="KW-0539">Nucleus</keyword>
<keyword evidence="6" id="KW-0805">Transcription regulation</keyword>
<evidence type="ECO:0000256" key="10">
    <source>
        <dbReference type="PROSITE-ProRule" id="PRU00042"/>
    </source>
</evidence>
<dbReference type="GO" id="GO:0008270">
    <property type="term" value="F:zinc ion binding"/>
    <property type="evidence" value="ECO:0007669"/>
    <property type="project" value="UniProtKB-KW"/>
</dbReference>
<organism evidence="13 14">
    <name type="scientific">Phlebiopsis gigantea (strain 11061_1 CR5-6)</name>
    <name type="common">White-rot fungus</name>
    <name type="synonym">Peniophora gigantea</name>
    <dbReference type="NCBI Taxonomy" id="745531"/>
    <lineage>
        <taxon>Eukaryota</taxon>
        <taxon>Fungi</taxon>
        <taxon>Dikarya</taxon>
        <taxon>Basidiomycota</taxon>
        <taxon>Agaricomycotina</taxon>
        <taxon>Agaricomycetes</taxon>
        <taxon>Polyporales</taxon>
        <taxon>Phanerochaetaceae</taxon>
        <taxon>Phlebiopsis</taxon>
    </lineage>
</organism>
<accession>A0A0C3NIH2</accession>
<evidence type="ECO:0000313" key="13">
    <source>
        <dbReference type="EMBL" id="KIP04679.1"/>
    </source>
</evidence>
<keyword evidence="7" id="KW-0238">DNA-binding</keyword>
<dbReference type="GO" id="GO:0005667">
    <property type="term" value="C:transcription regulator complex"/>
    <property type="evidence" value="ECO:0007669"/>
    <property type="project" value="TreeGrafter"/>
</dbReference>
<keyword evidence="3" id="KW-0677">Repeat</keyword>
<dbReference type="Proteomes" id="UP000053257">
    <property type="component" value="Unassembled WGS sequence"/>
</dbReference>
<evidence type="ECO:0000256" key="8">
    <source>
        <dbReference type="ARBA" id="ARBA00023163"/>
    </source>
</evidence>
<dbReference type="OrthoDB" id="6077919at2759"/>
<evidence type="ECO:0000313" key="14">
    <source>
        <dbReference type="Proteomes" id="UP000053257"/>
    </source>
</evidence>
<dbReference type="GO" id="GO:0031519">
    <property type="term" value="C:PcG protein complex"/>
    <property type="evidence" value="ECO:0007669"/>
    <property type="project" value="TreeGrafter"/>
</dbReference>
<keyword evidence="2" id="KW-0479">Metal-binding</keyword>
<evidence type="ECO:0000256" key="11">
    <source>
        <dbReference type="SAM" id="MobiDB-lite"/>
    </source>
</evidence>
<dbReference type="EMBL" id="KN840566">
    <property type="protein sequence ID" value="KIP04679.1"/>
    <property type="molecule type" value="Genomic_DNA"/>
</dbReference>
<evidence type="ECO:0000256" key="6">
    <source>
        <dbReference type="ARBA" id="ARBA00023015"/>
    </source>
</evidence>
<evidence type="ECO:0000259" key="12">
    <source>
        <dbReference type="PROSITE" id="PS50157"/>
    </source>
</evidence>
<evidence type="ECO:0000256" key="9">
    <source>
        <dbReference type="ARBA" id="ARBA00023242"/>
    </source>
</evidence>
<reference evidence="13 14" key="1">
    <citation type="journal article" date="2014" name="PLoS Genet.">
        <title>Analysis of the Phlebiopsis gigantea genome, transcriptome and secretome provides insight into its pioneer colonization strategies of wood.</title>
        <authorList>
            <person name="Hori C."/>
            <person name="Ishida T."/>
            <person name="Igarashi K."/>
            <person name="Samejima M."/>
            <person name="Suzuki H."/>
            <person name="Master E."/>
            <person name="Ferreira P."/>
            <person name="Ruiz-Duenas F.J."/>
            <person name="Held B."/>
            <person name="Canessa P."/>
            <person name="Larrondo L.F."/>
            <person name="Schmoll M."/>
            <person name="Druzhinina I.S."/>
            <person name="Kubicek C.P."/>
            <person name="Gaskell J.A."/>
            <person name="Kersten P."/>
            <person name="St John F."/>
            <person name="Glasner J."/>
            <person name="Sabat G."/>
            <person name="Splinter BonDurant S."/>
            <person name="Syed K."/>
            <person name="Yadav J."/>
            <person name="Mgbeahuruike A.C."/>
            <person name="Kovalchuk A."/>
            <person name="Asiegbu F.O."/>
            <person name="Lackner G."/>
            <person name="Hoffmeister D."/>
            <person name="Rencoret J."/>
            <person name="Gutierrez A."/>
            <person name="Sun H."/>
            <person name="Lindquist E."/>
            <person name="Barry K."/>
            <person name="Riley R."/>
            <person name="Grigoriev I.V."/>
            <person name="Henrissat B."/>
            <person name="Kues U."/>
            <person name="Berka R.M."/>
            <person name="Martinez A.T."/>
            <person name="Covert S.F."/>
            <person name="Blanchette R.A."/>
            <person name="Cullen D."/>
        </authorList>
    </citation>
    <scope>NUCLEOTIDE SEQUENCE [LARGE SCALE GENOMIC DNA]</scope>
    <source>
        <strain evidence="13 14">11061_1 CR5-6</strain>
    </source>
</reference>
<keyword evidence="8" id="KW-0804">Transcription</keyword>
<dbReference type="Pfam" id="PF00096">
    <property type="entry name" value="zf-C2H2"/>
    <property type="match status" value="2"/>
</dbReference>
<dbReference type="InterPro" id="IPR013087">
    <property type="entry name" value="Znf_C2H2_type"/>
</dbReference>
<dbReference type="FunFam" id="3.30.160.60:FF:001228">
    <property type="entry name" value="Zinc finger protein 236"/>
    <property type="match status" value="1"/>
</dbReference>
<dbReference type="InterPro" id="IPR036236">
    <property type="entry name" value="Znf_C2H2_sf"/>
</dbReference>
<gene>
    <name evidence="13" type="ORF">PHLGIDRAFT_183488</name>
</gene>
<dbReference type="PANTHER" id="PTHR14003">
    <property type="entry name" value="TRANSCRIPTIONAL REPRESSOR PROTEIN YY"/>
    <property type="match status" value="1"/>
</dbReference>
<protein>
    <recommendedName>
        <fullName evidence="12">C2H2-type domain-containing protein</fullName>
    </recommendedName>
</protein>
<keyword evidence="5" id="KW-0862">Zinc</keyword>
<evidence type="ECO:0000256" key="3">
    <source>
        <dbReference type="ARBA" id="ARBA00022737"/>
    </source>
</evidence>
<dbReference type="PROSITE" id="PS50157">
    <property type="entry name" value="ZINC_FINGER_C2H2_2"/>
    <property type="match status" value="2"/>
</dbReference>
<dbReference type="Gene3D" id="3.30.160.60">
    <property type="entry name" value="Classic Zinc Finger"/>
    <property type="match status" value="2"/>
</dbReference>